<dbReference type="EMBL" id="BARU01006394">
    <property type="protein sequence ID" value="GAH47070.1"/>
    <property type="molecule type" value="Genomic_DNA"/>
</dbReference>
<feature type="non-terminal residue" evidence="1">
    <location>
        <position position="1"/>
    </location>
</feature>
<dbReference type="AlphaFoldDB" id="X1GQE2"/>
<gene>
    <name evidence="1" type="ORF">S03H2_12574</name>
</gene>
<proteinExistence type="predicted"/>
<protein>
    <submittedName>
        <fullName evidence="1">Uncharacterized protein</fullName>
    </submittedName>
</protein>
<name>X1GQE2_9ZZZZ</name>
<sequence>RKIPLDAIIYLERKVKGIKGKIQVKKGDGEMMDLGSFLTK</sequence>
<evidence type="ECO:0000313" key="1">
    <source>
        <dbReference type="EMBL" id="GAH47070.1"/>
    </source>
</evidence>
<organism evidence="1">
    <name type="scientific">marine sediment metagenome</name>
    <dbReference type="NCBI Taxonomy" id="412755"/>
    <lineage>
        <taxon>unclassified sequences</taxon>
        <taxon>metagenomes</taxon>
        <taxon>ecological metagenomes</taxon>
    </lineage>
</organism>
<accession>X1GQE2</accession>
<reference evidence="1" key="1">
    <citation type="journal article" date="2014" name="Front. Microbiol.">
        <title>High frequency of phylogenetically diverse reductive dehalogenase-homologous genes in deep subseafloor sedimentary metagenomes.</title>
        <authorList>
            <person name="Kawai M."/>
            <person name="Futagami T."/>
            <person name="Toyoda A."/>
            <person name="Takaki Y."/>
            <person name="Nishi S."/>
            <person name="Hori S."/>
            <person name="Arai W."/>
            <person name="Tsubouchi T."/>
            <person name="Morono Y."/>
            <person name="Uchiyama I."/>
            <person name="Ito T."/>
            <person name="Fujiyama A."/>
            <person name="Inagaki F."/>
            <person name="Takami H."/>
        </authorList>
    </citation>
    <scope>NUCLEOTIDE SEQUENCE</scope>
    <source>
        <strain evidence="1">Expedition CK06-06</strain>
    </source>
</reference>
<comment type="caution">
    <text evidence="1">The sequence shown here is derived from an EMBL/GenBank/DDBJ whole genome shotgun (WGS) entry which is preliminary data.</text>
</comment>